<protein>
    <submittedName>
        <fullName evidence="2">Uncharacterized protein</fullName>
    </submittedName>
</protein>
<proteinExistence type="predicted"/>
<evidence type="ECO:0000256" key="1">
    <source>
        <dbReference type="SAM" id="MobiDB-lite"/>
    </source>
</evidence>
<feature type="compositionally biased region" description="Polar residues" evidence="1">
    <location>
        <begin position="21"/>
        <end position="32"/>
    </location>
</feature>
<dbReference type="AlphaFoldDB" id="A0A5E4N6I9"/>
<organism evidence="2 3">
    <name type="scientific">Cinara cedri</name>
    <dbReference type="NCBI Taxonomy" id="506608"/>
    <lineage>
        <taxon>Eukaryota</taxon>
        <taxon>Metazoa</taxon>
        <taxon>Ecdysozoa</taxon>
        <taxon>Arthropoda</taxon>
        <taxon>Hexapoda</taxon>
        <taxon>Insecta</taxon>
        <taxon>Pterygota</taxon>
        <taxon>Neoptera</taxon>
        <taxon>Paraneoptera</taxon>
        <taxon>Hemiptera</taxon>
        <taxon>Sternorrhyncha</taxon>
        <taxon>Aphidomorpha</taxon>
        <taxon>Aphidoidea</taxon>
        <taxon>Aphididae</taxon>
        <taxon>Lachninae</taxon>
        <taxon>Cinara</taxon>
    </lineage>
</organism>
<evidence type="ECO:0000313" key="3">
    <source>
        <dbReference type="Proteomes" id="UP000325440"/>
    </source>
</evidence>
<feature type="compositionally biased region" description="Polar residues" evidence="1">
    <location>
        <begin position="41"/>
        <end position="51"/>
    </location>
</feature>
<dbReference type="EMBL" id="CABPRJ010001902">
    <property type="protein sequence ID" value="VVC40269.1"/>
    <property type="molecule type" value="Genomic_DNA"/>
</dbReference>
<dbReference type="Proteomes" id="UP000325440">
    <property type="component" value="Unassembled WGS sequence"/>
</dbReference>
<dbReference type="OrthoDB" id="10565315at2759"/>
<keyword evidence="3" id="KW-1185">Reference proteome</keyword>
<evidence type="ECO:0000313" key="2">
    <source>
        <dbReference type="EMBL" id="VVC40269.1"/>
    </source>
</evidence>
<accession>A0A5E4N6I9</accession>
<feature type="region of interest" description="Disordered" evidence="1">
    <location>
        <begin position="1"/>
        <end position="51"/>
    </location>
</feature>
<gene>
    <name evidence="2" type="ORF">CINCED_3A013501</name>
</gene>
<sequence length="116" mass="13363">MSPKKYLNEPSLTETPLAVENSETNSQNTSLEASHIKLIDTTKNGESTNRRVSLHENKLVSQSNHQTDKQLNITNNEQQNNFENYTDDIVFWPLSLSDSFQEFFTVHSPQTKIYML</sequence>
<name>A0A5E4N6I9_9HEMI</name>
<reference evidence="2 3" key="1">
    <citation type="submission" date="2019-08" db="EMBL/GenBank/DDBJ databases">
        <authorList>
            <person name="Alioto T."/>
            <person name="Alioto T."/>
            <person name="Gomez Garrido J."/>
        </authorList>
    </citation>
    <scope>NUCLEOTIDE SEQUENCE [LARGE SCALE GENOMIC DNA]</scope>
</reference>